<dbReference type="AlphaFoldDB" id="A0AAD7ZAK6"/>
<feature type="non-terminal residue" evidence="2">
    <location>
        <position position="85"/>
    </location>
</feature>
<keyword evidence="1" id="KW-1133">Transmembrane helix</keyword>
<keyword evidence="3" id="KW-1185">Reference proteome</keyword>
<evidence type="ECO:0000313" key="3">
    <source>
        <dbReference type="Proteomes" id="UP001233999"/>
    </source>
</evidence>
<name>A0AAD7ZAK6_DIPPU</name>
<evidence type="ECO:0000313" key="2">
    <source>
        <dbReference type="EMBL" id="KAJ9577145.1"/>
    </source>
</evidence>
<organism evidence="2 3">
    <name type="scientific">Diploptera punctata</name>
    <name type="common">Pacific beetle cockroach</name>
    <dbReference type="NCBI Taxonomy" id="6984"/>
    <lineage>
        <taxon>Eukaryota</taxon>
        <taxon>Metazoa</taxon>
        <taxon>Ecdysozoa</taxon>
        <taxon>Arthropoda</taxon>
        <taxon>Hexapoda</taxon>
        <taxon>Insecta</taxon>
        <taxon>Pterygota</taxon>
        <taxon>Neoptera</taxon>
        <taxon>Polyneoptera</taxon>
        <taxon>Dictyoptera</taxon>
        <taxon>Blattodea</taxon>
        <taxon>Blaberoidea</taxon>
        <taxon>Blaberidae</taxon>
        <taxon>Diplopterinae</taxon>
        <taxon>Diploptera</taxon>
    </lineage>
</organism>
<feature type="transmembrane region" description="Helical" evidence="1">
    <location>
        <begin position="62"/>
        <end position="84"/>
    </location>
</feature>
<feature type="non-terminal residue" evidence="2">
    <location>
        <position position="1"/>
    </location>
</feature>
<evidence type="ECO:0000256" key="1">
    <source>
        <dbReference type="SAM" id="Phobius"/>
    </source>
</evidence>
<gene>
    <name evidence="2" type="ORF">L9F63_006267</name>
</gene>
<protein>
    <submittedName>
        <fullName evidence="2">Uncharacterized protein</fullName>
    </submittedName>
</protein>
<dbReference type="EMBL" id="JASPKZ010009372">
    <property type="protein sequence ID" value="KAJ9577145.1"/>
    <property type="molecule type" value="Genomic_DNA"/>
</dbReference>
<dbReference type="Proteomes" id="UP001233999">
    <property type="component" value="Unassembled WGS sequence"/>
</dbReference>
<comment type="caution">
    <text evidence="2">The sequence shown here is derived from an EMBL/GenBank/DDBJ whole genome shotgun (WGS) entry which is preliminary data.</text>
</comment>
<keyword evidence="1" id="KW-0472">Membrane</keyword>
<reference evidence="2" key="2">
    <citation type="submission" date="2023-05" db="EMBL/GenBank/DDBJ databases">
        <authorList>
            <person name="Fouks B."/>
        </authorList>
    </citation>
    <scope>NUCLEOTIDE SEQUENCE</scope>
    <source>
        <strain evidence="2">Stay&amp;Tobe</strain>
        <tissue evidence="2">Testes</tissue>
    </source>
</reference>
<keyword evidence="1" id="KW-0812">Transmembrane</keyword>
<proteinExistence type="predicted"/>
<accession>A0AAD7ZAK6</accession>
<reference evidence="2" key="1">
    <citation type="journal article" date="2023" name="IScience">
        <title>Live-bearing cockroach genome reveals convergent evolutionary mechanisms linked to viviparity in insects and beyond.</title>
        <authorList>
            <person name="Fouks B."/>
            <person name="Harrison M.C."/>
            <person name="Mikhailova A.A."/>
            <person name="Marchal E."/>
            <person name="English S."/>
            <person name="Carruthers M."/>
            <person name="Jennings E.C."/>
            <person name="Chiamaka E.L."/>
            <person name="Frigard R.A."/>
            <person name="Pippel M."/>
            <person name="Attardo G.M."/>
            <person name="Benoit J.B."/>
            <person name="Bornberg-Bauer E."/>
            <person name="Tobe S.S."/>
        </authorList>
    </citation>
    <scope>NUCLEOTIDE SEQUENCE</scope>
    <source>
        <strain evidence="2">Stay&amp;Tobe</strain>
    </source>
</reference>
<feature type="transmembrane region" description="Helical" evidence="1">
    <location>
        <begin position="16"/>
        <end position="41"/>
    </location>
</feature>
<sequence length="85" mass="10183">CKSNLIIERIVNNNCITIFILSLLMYILIFFLEICGLYERYMINCEYIKSPFTNHFFLKTHFCTYAFVWIFFFLMLPSITAAVFP</sequence>